<dbReference type="Proteomes" id="UP000075398">
    <property type="component" value="Unassembled WGS sequence"/>
</dbReference>
<organism evidence="3 4">
    <name type="scientific">Candidatus Methanofastidiosum methylothiophilum</name>
    <dbReference type="NCBI Taxonomy" id="1705564"/>
    <lineage>
        <taxon>Archaea</taxon>
        <taxon>Methanobacteriati</taxon>
        <taxon>Methanobacteriota</taxon>
        <taxon>Stenosarchaea group</taxon>
        <taxon>Candidatus Methanofastidiosia</taxon>
        <taxon>Candidatus Methanofastidiosales</taxon>
        <taxon>Candidatus Methanofastidiosaceae</taxon>
        <taxon>Candidatus Methanofastidiosum</taxon>
    </lineage>
</organism>
<dbReference type="InterPro" id="IPR001525">
    <property type="entry name" value="C5_MeTfrase"/>
</dbReference>
<dbReference type="GO" id="GO:0008168">
    <property type="term" value="F:methyltransferase activity"/>
    <property type="evidence" value="ECO:0007669"/>
    <property type="project" value="UniProtKB-KW"/>
</dbReference>
<dbReference type="EMBL" id="LNGC01000295">
    <property type="protein sequence ID" value="KYC44319.1"/>
    <property type="molecule type" value="Genomic_DNA"/>
</dbReference>
<dbReference type="PATRIC" id="fig|1705409.3.peg.2564"/>
<keyword evidence="2" id="KW-0808">Transferase</keyword>
<dbReference type="CDD" id="cd02440">
    <property type="entry name" value="AdoMet_MTases"/>
    <property type="match status" value="1"/>
</dbReference>
<evidence type="ECO:0000313" key="4">
    <source>
        <dbReference type="Proteomes" id="UP000075398"/>
    </source>
</evidence>
<dbReference type="AlphaFoldDB" id="A0A150IH92"/>
<protein>
    <submittedName>
        <fullName evidence="3">C-5 cytosine-specific DNA methylase</fullName>
    </submittedName>
</protein>
<sequence length="212" mass="24953">MKILNLYAGIGGNRKLWEDVEVTAVELNPKIAEIYQRHFPNDKLVVGDAHQYLLEHFREYDFIWASPPCPTHSRFKFLHNAETEGLPQKFEYPDMTLYQEIIHLSTWYKGLYCVENVISYYKPLIPPIESNSHYFWTNFYFRPFPNMKRGIRGEEQQFRKGKVGFDLEGLNLPKAFEKKIINNCVEPEVGKYILDVARNSLPPIQEGLFTEE</sequence>
<dbReference type="Gene3D" id="3.40.50.150">
    <property type="entry name" value="Vaccinia Virus protein VP39"/>
    <property type="match status" value="1"/>
</dbReference>
<reference evidence="3 4" key="1">
    <citation type="journal article" date="2016" name="ISME J.">
        <title>Chasing the elusive Euryarchaeota class WSA2: genomes reveal a uniquely fastidious methyl-reducing methanogen.</title>
        <authorList>
            <person name="Nobu M.K."/>
            <person name="Narihiro T."/>
            <person name="Kuroda K."/>
            <person name="Mei R."/>
            <person name="Liu W.T."/>
        </authorList>
    </citation>
    <scope>NUCLEOTIDE SEQUENCE [LARGE SCALE GENOMIC DNA]</scope>
    <source>
        <strain evidence="3">U1lsi0528_Bin055</strain>
    </source>
</reference>
<gene>
    <name evidence="3" type="ORF">AMQ22_02319</name>
</gene>
<proteinExistence type="predicted"/>
<evidence type="ECO:0000256" key="2">
    <source>
        <dbReference type="ARBA" id="ARBA00022679"/>
    </source>
</evidence>
<name>A0A150IH92_9EURY</name>
<dbReference type="SUPFAM" id="SSF53335">
    <property type="entry name" value="S-adenosyl-L-methionine-dependent methyltransferases"/>
    <property type="match status" value="1"/>
</dbReference>
<comment type="caution">
    <text evidence="3">The sequence shown here is derived from an EMBL/GenBank/DDBJ whole genome shotgun (WGS) entry which is preliminary data.</text>
</comment>
<accession>A0A150IH92</accession>
<evidence type="ECO:0000256" key="1">
    <source>
        <dbReference type="ARBA" id="ARBA00022603"/>
    </source>
</evidence>
<dbReference type="Pfam" id="PF00145">
    <property type="entry name" value="DNA_methylase"/>
    <property type="match status" value="1"/>
</dbReference>
<evidence type="ECO:0000313" key="3">
    <source>
        <dbReference type="EMBL" id="KYC44319.1"/>
    </source>
</evidence>
<dbReference type="InterPro" id="IPR029063">
    <property type="entry name" value="SAM-dependent_MTases_sf"/>
</dbReference>
<dbReference type="GO" id="GO:0032259">
    <property type="term" value="P:methylation"/>
    <property type="evidence" value="ECO:0007669"/>
    <property type="project" value="UniProtKB-KW"/>
</dbReference>
<keyword evidence="1 3" id="KW-0489">Methyltransferase</keyword>